<feature type="transmembrane region" description="Helical" evidence="11">
    <location>
        <begin position="116"/>
        <end position="139"/>
    </location>
</feature>
<evidence type="ECO:0000256" key="1">
    <source>
        <dbReference type="ARBA" id="ARBA00004651"/>
    </source>
</evidence>
<protein>
    <recommendedName>
        <fullName evidence="14">Otopetrin</fullName>
    </recommendedName>
</protein>
<comment type="similarity">
    <text evidence="2">Belongs to the otopetrin family.</text>
</comment>
<feature type="transmembrane region" description="Helical" evidence="11">
    <location>
        <begin position="508"/>
        <end position="528"/>
    </location>
</feature>
<keyword evidence="13" id="KW-1185">Reference proteome</keyword>
<keyword evidence="6" id="KW-0375">Hydrogen ion transport</keyword>
<evidence type="ECO:0000256" key="3">
    <source>
        <dbReference type="ARBA" id="ARBA00022448"/>
    </source>
</evidence>
<keyword evidence="9 11" id="KW-0472">Membrane</keyword>
<keyword evidence="4" id="KW-1003">Cell membrane</keyword>
<feature type="transmembrane region" description="Helical" evidence="11">
    <location>
        <begin position="159"/>
        <end position="180"/>
    </location>
</feature>
<feature type="transmembrane region" description="Helical" evidence="11">
    <location>
        <begin position="388"/>
        <end position="412"/>
    </location>
</feature>
<evidence type="ECO:0000256" key="9">
    <source>
        <dbReference type="ARBA" id="ARBA00023136"/>
    </source>
</evidence>
<dbReference type="Proteomes" id="UP001217089">
    <property type="component" value="Unassembled WGS sequence"/>
</dbReference>
<feature type="transmembrane region" description="Helical" evidence="11">
    <location>
        <begin position="349"/>
        <end position="368"/>
    </location>
</feature>
<dbReference type="InterPro" id="IPR004878">
    <property type="entry name" value="Otopetrin"/>
</dbReference>
<proteinExistence type="inferred from homology"/>
<gene>
    <name evidence="12" type="ORF">KUTeg_009642</name>
</gene>
<keyword evidence="3" id="KW-0813">Transport</keyword>
<comment type="caution">
    <text evidence="12">The sequence shown here is derived from an EMBL/GenBank/DDBJ whole genome shotgun (WGS) entry which is preliminary data.</text>
</comment>
<evidence type="ECO:0000256" key="8">
    <source>
        <dbReference type="ARBA" id="ARBA00023065"/>
    </source>
</evidence>
<comment type="subcellular location">
    <subcellularLocation>
        <location evidence="1">Cell membrane</location>
        <topology evidence="1">Multi-pass membrane protein</topology>
    </subcellularLocation>
</comment>
<keyword evidence="10" id="KW-0407">Ion channel</keyword>
<feature type="transmembrane region" description="Helical" evidence="11">
    <location>
        <begin position="68"/>
        <end position="95"/>
    </location>
</feature>
<evidence type="ECO:0000256" key="10">
    <source>
        <dbReference type="ARBA" id="ARBA00023303"/>
    </source>
</evidence>
<feature type="transmembrane region" description="Helical" evidence="11">
    <location>
        <begin position="424"/>
        <end position="444"/>
    </location>
</feature>
<dbReference type="PANTHER" id="PTHR21522">
    <property type="entry name" value="PROTON CHANNEL OTOP"/>
    <property type="match status" value="1"/>
</dbReference>
<feature type="transmembrane region" description="Helical" evidence="11">
    <location>
        <begin position="41"/>
        <end position="62"/>
    </location>
</feature>
<evidence type="ECO:0000256" key="2">
    <source>
        <dbReference type="ARBA" id="ARBA00006513"/>
    </source>
</evidence>
<organism evidence="12 13">
    <name type="scientific">Tegillarca granosa</name>
    <name type="common">Malaysian cockle</name>
    <name type="synonym">Anadara granosa</name>
    <dbReference type="NCBI Taxonomy" id="220873"/>
    <lineage>
        <taxon>Eukaryota</taxon>
        <taxon>Metazoa</taxon>
        <taxon>Spiralia</taxon>
        <taxon>Lophotrochozoa</taxon>
        <taxon>Mollusca</taxon>
        <taxon>Bivalvia</taxon>
        <taxon>Autobranchia</taxon>
        <taxon>Pteriomorphia</taxon>
        <taxon>Arcoida</taxon>
        <taxon>Arcoidea</taxon>
        <taxon>Arcidae</taxon>
        <taxon>Tegillarca</taxon>
    </lineage>
</organism>
<keyword evidence="5 11" id="KW-0812">Transmembrane</keyword>
<evidence type="ECO:0000313" key="13">
    <source>
        <dbReference type="Proteomes" id="UP001217089"/>
    </source>
</evidence>
<evidence type="ECO:0000256" key="5">
    <source>
        <dbReference type="ARBA" id="ARBA00022692"/>
    </source>
</evidence>
<name>A0ABQ9F4K4_TEGGR</name>
<feature type="transmembrane region" description="Helical" evidence="11">
    <location>
        <begin position="250"/>
        <end position="270"/>
    </location>
</feature>
<accession>A0ABQ9F4K4</accession>
<evidence type="ECO:0000256" key="7">
    <source>
        <dbReference type="ARBA" id="ARBA00022989"/>
    </source>
</evidence>
<keyword evidence="8" id="KW-0406">Ion transport</keyword>
<evidence type="ECO:0008006" key="14">
    <source>
        <dbReference type="Google" id="ProtNLM"/>
    </source>
</evidence>
<evidence type="ECO:0000256" key="4">
    <source>
        <dbReference type="ARBA" id="ARBA00022475"/>
    </source>
</evidence>
<sequence length="535" mass="60824">MEKVMKFLKDVFRSIIIQPLTAGNTLGMNRNRNRPVHDGRISTIVLVGCVLSMVAVVLLVHNNKAKRLYITLLAVKILLIVMVFIGLLTIIILAVQNCKNKLEVSTRYRLEGKNRLKIKFLWLFGIMSNVFEGFLIGAFVECFSVNTTQYSQITFYFRTLYSCLLIVFHFVQIVFISYFSGARILASVTSHYGILLLLAANGAVWSCSFILASSTLFSSTATTYLPSQSVYHCLGNTSSFDTFLDQAKPILYPAHVAFSLLSVGILLSMWSSTENPVTDETNIVELSGYIELSGGDSTVPNRNRPVPTRHNPLSYYATIVIGIVFALHYILGAVLVVKSNEQSLTNIWMSYKLGYKVILWIFCLAAFYKLKSECKPNLRHKPLDGNEWILFFSTFVDAMFHTFGLIAGALIIPNDDVMKTASNIVLVENIFNLLIDYYQTVFLIQANRFKKKSRNNLSWPIENTCLLLCILNIGQWLIDSFAGKEYHTGTMVQQQYYLPRYWDGVMSFVFPVAVYFRFQSFMGMYSLYDKFKKNN</sequence>
<evidence type="ECO:0000256" key="6">
    <source>
        <dbReference type="ARBA" id="ARBA00022781"/>
    </source>
</evidence>
<dbReference type="EMBL" id="JARBDR010000440">
    <property type="protein sequence ID" value="KAJ8312269.1"/>
    <property type="molecule type" value="Genomic_DNA"/>
</dbReference>
<dbReference type="Pfam" id="PF03189">
    <property type="entry name" value="Otopetrin"/>
    <property type="match status" value="1"/>
</dbReference>
<dbReference type="PANTHER" id="PTHR21522:SF68">
    <property type="entry name" value="G-PROTEIN COUPLED RECEPTORS FAMILY 3 PROFILE DOMAIN-CONTAINING PROTEIN"/>
    <property type="match status" value="1"/>
</dbReference>
<evidence type="ECO:0000256" key="11">
    <source>
        <dbReference type="SAM" id="Phobius"/>
    </source>
</evidence>
<evidence type="ECO:0000313" key="12">
    <source>
        <dbReference type="EMBL" id="KAJ8312269.1"/>
    </source>
</evidence>
<keyword evidence="7 11" id="KW-1133">Transmembrane helix</keyword>
<feature type="transmembrane region" description="Helical" evidence="11">
    <location>
        <begin position="192"/>
        <end position="217"/>
    </location>
</feature>
<feature type="transmembrane region" description="Helical" evidence="11">
    <location>
        <begin position="313"/>
        <end position="337"/>
    </location>
</feature>
<reference evidence="12 13" key="1">
    <citation type="submission" date="2022-12" db="EMBL/GenBank/DDBJ databases">
        <title>Chromosome-level genome of Tegillarca granosa.</title>
        <authorList>
            <person name="Kim J."/>
        </authorList>
    </citation>
    <scope>NUCLEOTIDE SEQUENCE [LARGE SCALE GENOMIC DNA]</scope>
    <source>
        <strain evidence="12">Teg-2019</strain>
        <tissue evidence="12">Adductor muscle</tissue>
    </source>
</reference>
<feature type="transmembrane region" description="Helical" evidence="11">
    <location>
        <begin position="456"/>
        <end position="478"/>
    </location>
</feature>